<dbReference type="AlphaFoldDB" id="A0A069D063"/>
<dbReference type="InterPro" id="IPR032155">
    <property type="entry name" value="DUF4992"/>
</dbReference>
<dbReference type="eggNOG" id="ENOG5033RE1">
    <property type="taxonomic scope" value="Bacteria"/>
</dbReference>
<dbReference type="InterPro" id="IPR011050">
    <property type="entry name" value="Pectin_lyase_fold/virulence"/>
</dbReference>
<dbReference type="InterPro" id="IPR032530">
    <property type="entry name" value="DUF4957"/>
</dbReference>
<gene>
    <name evidence="4" type="ORF">JCM15093_781</name>
</gene>
<evidence type="ECO:0008006" key="6">
    <source>
        <dbReference type="Google" id="ProtNLM"/>
    </source>
</evidence>
<keyword evidence="5" id="KW-1185">Reference proteome</keyword>
<dbReference type="RefSeq" id="WP_024995766.1">
    <property type="nucleotide sequence ID" value="NZ_BAJS01000002.1"/>
</dbReference>
<dbReference type="InterPro" id="IPR003961">
    <property type="entry name" value="FN3_dom"/>
</dbReference>
<evidence type="ECO:0000313" key="5">
    <source>
        <dbReference type="Proteomes" id="UP000027601"/>
    </source>
</evidence>
<evidence type="ECO:0000256" key="1">
    <source>
        <dbReference type="SAM" id="SignalP"/>
    </source>
</evidence>
<evidence type="ECO:0000313" key="4">
    <source>
        <dbReference type="EMBL" id="GAK35671.1"/>
    </source>
</evidence>
<feature type="domain" description="DUF4992" evidence="3">
    <location>
        <begin position="14"/>
        <end position="162"/>
    </location>
</feature>
<dbReference type="Pfam" id="PF16383">
    <property type="entry name" value="DUF4992"/>
    <property type="match status" value="1"/>
</dbReference>
<feature type="domain" description="DUF4957" evidence="2">
    <location>
        <begin position="178"/>
        <end position="336"/>
    </location>
</feature>
<dbReference type="PROSITE" id="PS51257">
    <property type="entry name" value="PROKAR_LIPOPROTEIN"/>
    <property type="match status" value="1"/>
</dbReference>
<organism evidence="4 5">
    <name type="scientific">Bacteroides graminisolvens DSM 19988 = JCM 15093</name>
    <dbReference type="NCBI Taxonomy" id="1121097"/>
    <lineage>
        <taxon>Bacteria</taxon>
        <taxon>Pseudomonadati</taxon>
        <taxon>Bacteroidota</taxon>
        <taxon>Bacteroidia</taxon>
        <taxon>Bacteroidales</taxon>
        <taxon>Bacteroidaceae</taxon>
        <taxon>Bacteroides</taxon>
    </lineage>
</organism>
<dbReference type="STRING" id="1121097.GCA_000428125_01380"/>
<evidence type="ECO:0000259" key="3">
    <source>
        <dbReference type="Pfam" id="PF16383"/>
    </source>
</evidence>
<accession>A0A069D063</accession>
<dbReference type="CDD" id="cd00063">
    <property type="entry name" value="FN3"/>
    <property type="match status" value="1"/>
</dbReference>
<feature type="chain" id="PRO_5001659754" description="DUF4957 domain-containing protein" evidence="1">
    <location>
        <begin position="25"/>
        <end position="496"/>
    </location>
</feature>
<comment type="caution">
    <text evidence="4">The sequence shown here is derived from an EMBL/GenBank/DDBJ whole genome shotgun (WGS) entry which is preliminary data.</text>
</comment>
<keyword evidence="1" id="KW-0732">Signal</keyword>
<dbReference type="EMBL" id="BAJS01000002">
    <property type="protein sequence ID" value="GAK35671.1"/>
    <property type="molecule type" value="Genomic_DNA"/>
</dbReference>
<proteinExistence type="predicted"/>
<reference evidence="4 5" key="1">
    <citation type="journal article" date="2015" name="Microbes Environ.">
        <title>Distribution and evolution of nitrogen fixation genes in the phylum bacteroidetes.</title>
        <authorList>
            <person name="Inoue J."/>
            <person name="Oshima K."/>
            <person name="Suda W."/>
            <person name="Sakamoto M."/>
            <person name="Iino T."/>
            <person name="Noda S."/>
            <person name="Hongoh Y."/>
            <person name="Hattori M."/>
            <person name="Ohkuma M."/>
        </authorList>
    </citation>
    <scope>NUCLEOTIDE SEQUENCE [LARGE SCALE GENOMIC DNA]</scope>
    <source>
        <strain evidence="4 5">JCM 15093</strain>
    </source>
</reference>
<dbReference type="OrthoDB" id="1023740at2"/>
<dbReference type="SUPFAM" id="SSF51126">
    <property type="entry name" value="Pectin lyase-like"/>
    <property type="match status" value="1"/>
</dbReference>
<protein>
    <recommendedName>
        <fullName evidence="6">DUF4957 domain-containing protein</fullName>
    </recommendedName>
</protein>
<evidence type="ECO:0000259" key="2">
    <source>
        <dbReference type="Pfam" id="PF16318"/>
    </source>
</evidence>
<feature type="signal peptide" evidence="1">
    <location>
        <begin position="1"/>
        <end position="24"/>
    </location>
</feature>
<dbReference type="Pfam" id="PF16318">
    <property type="entry name" value="DUF4957"/>
    <property type="match status" value="1"/>
</dbReference>
<sequence>MKSKFKNLGNLCCLLMFLFVVSCANGIDDNERFSGGVTNAQLESPEINENCFSTLLHLDGSESVKITWPVVYGAGGYLFNLSIVDDPSNPVILVKDSIVDGCSVIFDKLEDTKYQVSVKALGNDNLNNKEATSATVYAYSTLVPAVTIPEGTDIAEYIMANLQSSTQEQGFELLAGKTYTLNGLVDFDLNTVTFRGDKTNRPTVIVGPSGGLMTQGGLKVKFINFDCTEMTQIGILTLSGTPSETISTTTLGYIADGANQSGYVIENPVIFQECNFKNLKNSFLYGNAKNWSLRDFRITDCIVQLDNSGSNPVINLQGASNGLIKELKIKNSTFYNLSDNSSAYFIRYSNSSNAQPKKIFGNSGNSSTFDISYNTFSKTMNGKDFANNLANTNTLVFNVHHNIFYDTYRLNKLLSSQGKIYTEGNTIFGVLKTVDSSDTTKKDASGNYYAILEDPQFVGPINTAFDLSQDNGGVNFTPAGPVALKYKSGDPRWYGE</sequence>
<name>A0A069D063_9BACE</name>
<dbReference type="Proteomes" id="UP000027601">
    <property type="component" value="Unassembled WGS sequence"/>
</dbReference>